<evidence type="ECO:0000313" key="1">
    <source>
        <dbReference type="EMBL" id="ATL66628.1"/>
    </source>
</evidence>
<sequence length="148" mass="16172">MKPVLPSRGMILAACTGNVDIPHPVLEAACTLAELHEARLMAEPGGRREIDRARAHSVRDIDRWVAANMPVPFGAACLHTESMGMVVDRLAQFSVTAYAALADAASQEELHFVWQRLAELSLAYADLAFEVATRRRRLPDLGSPDPRG</sequence>
<evidence type="ECO:0000313" key="2">
    <source>
        <dbReference type="Proteomes" id="UP000221961"/>
    </source>
</evidence>
<evidence type="ECO:0008006" key="3">
    <source>
        <dbReference type="Google" id="ProtNLM"/>
    </source>
</evidence>
<dbReference type="InterPro" id="IPR025350">
    <property type="entry name" value="DUF4254"/>
</dbReference>
<dbReference type="AlphaFoldDB" id="A0A291RH45"/>
<accession>A0A291RH45</accession>
<dbReference type="GeneID" id="88357901"/>
<dbReference type="Proteomes" id="UP000221961">
    <property type="component" value="Chromosome"/>
</dbReference>
<proteinExistence type="predicted"/>
<dbReference type="RefSeq" id="WP_098693811.1">
    <property type="nucleotide sequence ID" value="NZ_CP023778.1"/>
</dbReference>
<reference evidence="1 2" key="1">
    <citation type="submission" date="2017-10" db="EMBL/GenBank/DDBJ databases">
        <title>Comparative genomics between pathogenic Norcardia.</title>
        <authorList>
            <person name="Zeng L."/>
        </authorList>
    </citation>
    <scope>NUCLEOTIDE SEQUENCE [LARGE SCALE GENOMIC DNA]</scope>
    <source>
        <strain evidence="1 2">NC_YFY_NT001</strain>
    </source>
</reference>
<gene>
    <name evidence="1" type="ORF">CRH09_10830</name>
</gene>
<organism evidence="1 2">
    <name type="scientific">Nocardia terpenica</name>
    <dbReference type="NCBI Taxonomy" id="455432"/>
    <lineage>
        <taxon>Bacteria</taxon>
        <taxon>Bacillati</taxon>
        <taxon>Actinomycetota</taxon>
        <taxon>Actinomycetes</taxon>
        <taxon>Mycobacteriales</taxon>
        <taxon>Nocardiaceae</taxon>
        <taxon>Nocardia</taxon>
    </lineage>
</organism>
<dbReference type="Pfam" id="PF14063">
    <property type="entry name" value="DUF4254"/>
    <property type="match status" value="1"/>
</dbReference>
<dbReference type="KEGG" id="ntp:CRH09_10830"/>
<protein>
    <recommendedName>
        <fullName evidence="3">DUF4254 domain-containing protein</fullName>
    </recommendedName>
</protein>
<name>A0A291RH45_9NOCA</name>
<dbReference type="EMBL" id="CP023778">
    <property type="protein sequence ID" value="ATL66628.1"/>
    <property type="molecule type" value="Genomic_DNA"/>
</dbReference>